<accession>A0ACB8QIW7</accession>
<proteinExistence type="predicted"/>
<name>A0ACB8QIW7_9AGAM</name>
<organism evidence="1 2">
    <name type="scientific">Vararia minispora EC-137</name>
    <dbReference type="NCBI Taxonomy" id="1314806"/>
    <lineage>
        <taxon>Eukaryota</taxon>
        <taxon>Fungi</taxon>
        <taxon>Dikarya</taxon>
        <taxon>Basidiomycota</taxon>
        <taxon>Agaricomycotina</taxon>
        <taxon>Agaricomycetes</taxon>
        <taxon>Russulales</taxon>
        <taxon>Lachnocladiaceae</taxon>
        <taxon>Vararia</taxon>
    </lineage>
</organism>
<sequence>MSLSAKTSYKKQPGQLYLSGNDLVWQHATNSKVIVRISLSDLKALFLSKRDAAQVKLKIEVNSQDAAYLFTFLSPADQAWKECEEFKTKLTPKIAENRATSVPSATNPSTPLAALPAPSSVPGATSRLSVFSSPQPSRAVSISRDHTPGPDVLNDFRIRKKVLTKDPELAALHRELVMSGQITESEFWEGREHLLAAQAATDAQQKGRPGQLLDLRPEMKDGKYNLTLTPAKMQQLFNDYPVVKKAYDENVPHNVKEEDFWIRFLKSKLHSALQASIRSTVAQHVTEEDGVFDRYLEQPDDGLEPRNQVDASVEMFVNLTTTQEDHDETGNEKDITMQAGKNRGALPLIRRFNQHSERVLKTAFLEGNSAKRRRIDPTDPTDPWNYYSQIDLEDLHASNLTADIPLEMKDSQRYFEGGTAGGAAEQGARPVCLDLRLALQAAKEDLRGWDFELPRVKIEKRSGEAALQAMTQSVIAQNGTDRDDGIPETVLRSMRSCHAAANEFLRQFWTAIYPPPVEAQTLGPPPTPAQKQAKAARMISLLARTSEKVAIVVREAGAAGADRRRVELAMQPVLDAAEHALAFWKVRSSKAGK</sequence>
<dbReference type="Proteomes" id="UP000814128">
    <property type="component" value="Unassembled WGS sequence"/>
</dbReference>
<protein>
    <submittedName>
        <fullName evidence="1">Uncharacterized protein</fullName>
    </submittedName>
</protein>
<keyword evidence="2" id="KW-1185">Reference proteome</keyword>
<reference evidence="1" key="2">
    <citation type="journal article" date="2022" name="New Phytol.">
        <title>Evolutionary transition to the ectomycorrhizal habit in the genomes of a hyperdiverse lineage of mushroom-forming fungi.</title>
        <authorList>
            <person name="Looney B."/>
            <person name="Miyauchi S."/>
            <person name="Morin E."/>
            <person name="Drula E."/>
            <person name="Courty P.E."/>
            <person name="Kohler A."/>
            <person name="Kuo A."/>
            <person name="LaButti K."/>
            <person name="Pangilinan J."/>
            <person name="Lipzen A."/>
            <person name="Riley R."/>
            <person name="Andreopoulos W."/>
            <person name="He G."/>
            <person name="Johnson J."/>
            <person name="Nolan M."/>
            <person name="Tritt A."/>
            <person name="Barry K.W."/>
            <person name="Grigoriev I.V."/>
            <person name="Nagy L.G."/>
            <person name="Hibbett D."/>
            <person name="Henrissat B."/>
            <person name="Matheny P.B."/>
            <person name="Labbe J."/>
            <person name="Martin F.M."/>
        </authorList>
    </citation>
    <scope>NUCLEOTIDE SEQUENCE</scope>
    <source>
        <strain evidence="1">EC-137</strain>
    </source>
</reference>
<dbReference type="EMBL" id="MU273569">
    <property type="protein sequence ID" value="KAI0031749.1"/>
    <property type="molecule type" value="Genomic_DNA"/>
</dbReference>
<evidence type="ECO:0000313" key="2">
    <source>
        <dbReference type="Proteomes" id="UP000814128"/>
    </source>
</evidence>
<reference evidence="1" key="1">
    <citation type="submission" date="2021-02" db="EMBL/GenBank/DDBJ databases">
        <authorList>
            <consortium name="DOE Joint Genome Institute"/>
            <person name="Ahrendt S."/>
            <person name="Looney B.P."/>
            <person name="Miyauchi S."/>
            <person name="Morin E."/>
            <person name="Drula E."/>
            <person name="Courty P.E."/>
            <person name="Chicoki N."/>
            <person name="Fauchery L."/>
            <person name="Kohler A."/>
            <person name="Kuo A."/>
            <person name="Labutti K."/>
            <person name="Pangilinan J."/>
            <person name="Lipzen A."/>
            <person name="Riley R."/>
            <person name="Andreopoulos W."/>
            <person name="He G."/>
            <person name="Johnson J."/>
            <person name="Barry K.W."/>
            <person name="Grigoriev I.V."/>
            <person name="Nagy L."/>
            <person name="Hibbett D."/>
            <person name="Henrissat B."/>
            <person name="Matheny P.B."/>
            <person name="Labbe J."/>
            <person name="Martin F."/>
        </authorList>
    </citation>
    <scope>NUCLEOTIDE SEQUENCE</scope>
    <source>
        <strain evidence="1">EC-137</strain>
    </source>
</reference>
<gene>
    <name evidence="1" type="ORF">K488DRAFT_51454</name>
</gene>
<evidence type="ECO:0000313" key="1">
    <source>
        <dbReference type="EMBL" id="KAI0031749.1"/>
    </source>
</evidence>
<comment type="caution">
    <text evidence="1">The sequence shown here is derived from an EMBL/GenBank/DDBJ whole genome shotgun (WGS) entry which is preliminary data.</text>
</comment>